<keyword evidence="2" id="KW-1185">Reference proteome</keyword>
<proteinExistence type="predicted"/>
<dbReference type="RefSeq" id="WP_136579592.1">
    <property type="nucleotide sequence ID" value="NZ_STFF01000007.1"/>
</dbReference>
<gene>
    <name evidence="1" type="ORF">FAM09_23455</name>
</gene>
<evidence type="ECO:0000313" key="1">
    <source>
        <dbReference type="EMBL" id="THU34949.1"/>
    </source>
</evidence>
<dbReference type="OrthoDB" id="645138at2"/>
<evidence type="ECO:0000313" key="2">
    <source>
        <dbReference type="Proteomes" id="UP000306918"/>
    </source>
</evidence>
<dbReference type="AlphaFoldDB" id="A0A4S8HKR9"/>
<dbReference type="Proteomes" id="UP000306918">
    <property type="component" value="Unassembled WGS sequence"/>
</dbReference>
<accession>A0A4S8HKR9</accession>
<reference evidence="1 2" key="1">
    <citation type="submission" date="2019-04" db="EMBL/GenBank/DDBJ databases">
        <title>Niastella caeni sp. nov., isolated from activated sludge.</title>
        <authorList>
            <person name="Sheng M."/>
        </authorList>
    </citation>
    <scope>NUCLEOTIDE SEQUENCE [LARGE SCALE GENOMIC DNA]</scope>
    <source>
        <strain evidence="1 2">HX-2-15</strain>
    </source>
</reference>
<sequence length="252" mass="27498">MAKQESIIEIKGTIGKLSFYKTEDGYMIRKKTSLSKERIAKDPAYARTRETMDMFAKAGAAGKLLRDALRPIAVNTSDSRVISRLSKQMTKVIKADSTNPRGKKNVLDGETELLTGFEFNARGKLSSTLIVTYESSIDRASGTVQVKLPSFVPDNKAIASPFEATHFQLHMAGVEVDFERAAYVAKFKSSDQLVLNGKELAAFDLSVALPPSSTHPLFLALGIEFFMEDVDGNKPLNNGAFNALAIIKVSGV</sequence>
<organism evidence="1 2">
    <name type="scientific">Niastella caeni</name>
    <dbReference type="NCBI Taxonomy" id="2569763"/>
    <lineage>
        <taxon>Bacteria</taxon>
        <taxon>Pseudomonadati</taxon>
        <taxon>Bacteroidota</taxon>
        <taxon>Chitinophagia</taxon>
        <taxon>Chitinophagales</taxon>
        <taxon>Chitinophagaceae</taxon>
        <taxon>Niastella</taxon>
    </lineage>
</organism>
<comment type="caution">
    <text evidence="1">The sequence shown here is derived from an EMBL/GenBank/DDBJ whole genome shotgun (WGS) entry which is preliminary data.</text>
</comment>
<dbReference type="EMBL" id="STFF01000007">
    <property type="protein sequence ID" value="THU34949.1"/>
    <property type="molecule type" value="Genomic_DNA"/>
</dbReference>
<protein>
    <submittedName>
        <fullName evidence="1">Uncharacterized protein</fullName>
    </submittedName>
</protein>
<name>A0A4S8HKR9_9BACT</name>